<gene>
    <name evidence="1" type="ORF">EPHNCH_0019</name>
</gene>
<proteinExistence type="predicted"/>
<accession>A0A0F3NK31</accession>
<dbReference type="Proteomes" id="UP000033754">
    <property type="component" value="Unassembled WGS sequence"/>
</dbReference>
<protein>
    <submittedName>
        <fullName evidence="1">Uncharacterized protein</fullName>
    </submittedName>
</protein>
<organism evidence="1 2">
    <name type="scientific">Anaplasma phagocytophilum str. NCH-1</name>
    <dbReference type="NCBI Taxonomy" id="1359161"/>
    <lineage>
        <taxon>Bacteria</taxon>
        <taxon>Pseudomonadati</taxon>
        <taxon>Pseudomonadota</taxon>
        <taxon>Alphaproteobacteria</taxon>
        <taxon>Rickettsiales</taxon>
        <taxon>Anaplasmataceae</taxon>
        <taxon>Anaplasma</taxon>
        <taxon>phagocytophilum group</taxon>
    </lineage>
</organism>
<sequence>MLLPFLQGDIKRSSCDEHREYASISAASVHLIKVCRSIIATLYHH</sequence>
<dbReference type="AlphaFoldDB" id="A0A0F3NK31"/>
<comment type="caution">
    <text evidence="1">The sequence shown here is derived from an EMBL/GenBank/DDBJ whole genome shotgun (WGS) entry which is preliminary data.</text>
</comment>
<name>A0A0F3NK31_ANAPH</name>
<dbReference type="PATRIC" id="fig|1359161.3.peg.19"/>
<evidence type="ECO:0000313" key="1">
    <source>
        <dbReference type="EMBL" id="KJV68395.1"/>
    </source>
</evidence>
<evidence type="ECO:0000313" key="2">
    <source>
        <dbReference type="Proteomes" id="UP000033754"/>
    </source>
</evidence>
<dbReference type="EMBL" id="LANT01000001">
    <property type="protein sequence ID" value="KJV68395.1"/>
    <property type="molecule type" value="Genomic_DNA"/>
</dbReference>
<reference evidence="1 2" key="1">
    <citation type="submission" date="2015-01" db="EMBL/GenBank/DDBJ databases">
        <title>Genome Sequencing of Rickettsiales.</title>
        <authorList>
            <person name="Daugherty S.C."/>
            <person name="Su Q."/>
            <person name="Abolude K."/>
            <person name="Beier-Sexton M."/>
            <person name="Carlyon J.A."/>
            <person name="Carter R."/>
            <person name="Day N.P."/>
            <person name="Dumler S.J."/>
            <person name="Dyachenko V."/>
            <person name="Godinez A."/>
            <person name="Kurtti T.J."/>
            <person name="Lichay M."/>
            <person name="Mullins K.E."/>
            <person name="Ott S."/>
            <person name="Pappas-Brown V."/>
            <person name="Paris D.H."/>
            <person name="Patel P."/>
            <person name="Richards A.L."/>
            <person name="Sadzewicz L."/>
            <person name="Sears K."/>
            <person name="Seidman D."/>
            <person name="Sengamalay N."/>
            <person name="Stenos J."/>
            <person name="Tallon L.J."/>
            <person name="Vincent G."/>
            <person name="Fraser C.M."/>
            <person name="Munderloh U."/>
            <person name="Dunning-Hotopp J.C."/>
        </authorList>
    </citation>
    <scope>NUCLEOTIDE SEQUENCE [LARGE SCALE GENOMIC DNA]</scope>
    <source>
        <strain evidence="1 2">NCH-1</strain>
    </source>
</reference>